<comment type="caution">
    <text evidence="2">The sequence shown here is derived from an EMBL/GenBank/DDBJ whole genome shotgun (WGS) entry which is preliminary data.</text>
</comment>
<evidence type="ECO:0000313" key="2">
    <source>
        <dbReference type="EMBL" id="KAJ3126473.1"/>
    </source>
</evidence>
<dbReference type="NCBIfam" id="TIGR00099">
    <property type="entry name" value="Cof-subfamily"/>
    <property type="match status" value="1"/>
</dbReference>
<dbReference type="GO" id="GO:0000287">
    <property type="term" value="F:magnesium ion binding"/>
    <property type="evidence" value="ECO:0007669"/>
    <property type="project" value="TreeGrafter"/>
</dbReference>
<reference evidence="2" key="1">
    <citation type="submission" date="2020-05" db="EMBL/GenBank/DDBJ databases">
        <title>Phylogenomic resolution of chytrid fungi.</title>
        <authorList>
            <person name="Stajich J.E."/>
            <person name="Amses K."/>
            <person name="Simmons R."/>
            <person name="Seto K."/>
            <person name="Myers J."/>
            <person name="Bonds A."/>
            <person name="Quandt C.A."/>
            <person name="Barry K."/>
            <person name="Liu P."/>
            <person name="Grigoriev I."/>
            <person name="Longcore J.E."/>
            <person name="James T.Y."/>
        </authorList>
    </citation>
    <scope>NUCLEOTIDE SEQUENCE</scope>
    <source>
        <strain evidence="2">JEL0513</strain>
    </source>
</reference>
<gene>
    <name evidence="2" type="ORF">HK100_010226</name>
</gene>
<keyword evidence="1" id="KW-1133">Transmembrane helix</keyword>
<protein>
    <submittedName>
        <fullName evidence="2">Uncharacterized protein</fullName>
    </submittedName>
</protein>
<dbReference type="PANTHER" id="PTHR10000:SF8">
    <property type="entry name" value="HAD SUPERFAMILY HYDROLASE-LIKE, TYPE 3"/>
    <property type="match status" value="1"/>
</dbReference>
<feature type="non-terminal residue" evidence="2">
    <location>
        <position position="1"/>
    </location>
</feature>
<dbReference type="PROSITE" id="PS01229">
    <property type="entry name" value="COF_2"/>
    <property type="match status" value="1"/>
</dbReference>
<dbReference type="GO" id="GO:0016791">
    <property type="term" value="F:phosphatase activity"/>
    <property type="evidence" value="ECO:0007669"/>
    <property type="project" value="TreeGrafter"/>
</dbReference>
<evidence type="ECO:0000313" key="3">
    <source>
        <dbReference type="Proteomes" id="UP001211907"/>
    </source>
</evidence>
<proteinExistence type="predicted"/>
<organism evidence="2 3">
    <name type="scientific">Physocladia obscura</name>
    <dbReference type="NCBI Taxonomy" id="109957"/>
    <lineage>
        <taxon>Eukaryota</taxon>
        <taxon>Fungi</taxon>
        <taxon>Fungi incertae sedis</taxon>
        <taxon>Chytridiomycota</taxon>
        <taxon>Chytridiomycota incertae sedis</taxon>
        <taxon>Chytridiomycetes</taxon>
        <taxon>Chytridiales</taxon>
        <taxon>Chytriomycetaceae</taxon>
        <taxon>Physocladia</taxon>
    </lineage>
</organism>
<dbReference type="CDD" id="cd07516">
    <property type="entry name" value="HAD_Pase"/>
    <property type="match status" value="1"/>
</dbReference>
<keyword evidence="1" id="KW-0472">Membrane</keyword>
<dbReference type="SFLD" id="SFLDS00003">
    <property type="entry name" value="Haloacid_Dehalogenase"/>
    <property type="match status" value="1"/>
</dbReference>
<dbReference type="Proteomes" id="UP001211907">
    <property type="component" value="Unassembled WGS sequence"/>
</dbReference>
<evidence type="ECO:0000256" key="1">
    <source>
        <dbReference type="SAM" id="Phobius"/>
    </source>
</evidence>
<dbReference type="Gene3D" id="3.30.1240.10">
    <property type="match status" value="1"/>
</dbReference>
<sequence>MYKLIGVDIDGTLLRSDRALTERTRRALHRVAETGAAVVLCTGRADFTTLSVEAQLSLPVHVICYNGALALPPAQSSARNPLFSHTLSQDQVAQILGVADSLHLVMNVYEFGKDFIRARVETDDQQKLAERFQGISKRIRYEFVADYSSVVASISPPKLILLSNDTDAVMAELKRSTSGINAYQESYFVDCVPASANKGLALTKLCDILGISVAESVAFGDGNNDVEFLTAAGLGFAMKNGEQRLKAVADKVTAYSNDEDGLAIEIEKLLDQVIMDVGSTSVETYAVFFPTAIAGVALNGWILFAVYRRQSSNSGS</sequence>
<dbReference type="InterPro" id="IPR036412">
    <property type="entry name" value="HAD-like_sf"/>
</dbReference>
<dbReference type="EMBL" id="JADGJH010000557">
    <property type="protein sequence ID" value="KAJ3126473.1"/>
    <property type="molecule type" value="Genomic_DNA"/>
</dbReference>
<dbReference type="InterPro" id="IPR006379">
    <property type="entry name" value="HAD-SF_hydro_IIB"/>
</dbReference>
<dbReference type="NCBIfam" id="TIGR01484">
    <property type="entry name" value="HAD-SF-IIB"/>
    <property type="match status" value="1"/>
</dbReference>
<accession>A0AAD5T588</accession>
<name>A0AAD5T588_9FUNG</name>
<dbReference type="AlphaFoldDB" id="A0AAD5T588"/>
<dbReference type="GO" id="GO:0005829">
    <property type="term" value="C:cytosol"/>
    <property type="evidence" value="ECO:0007669"/>
    <property type="project" value="TreeGrafter"/>
</dbReference>
<dbReference type="Gene3D" id="3.40.50.1000">
    <property type="entry name" value="HAD superfamily/HAD-like"/>
    <property type="match status" value="1"/>
</dbReference>
<dbReference type="InterPro" id="IPR000150">
    <property type="entry name" value="Cof"/>
</dbReference>
<feature type="transmembrane region" description="Helical" evidence="1">
    <location>
        <begin position="285"/>
        <end position="307"/>
    </location>
</feature>
<dbReference type="InterPro" id="IPR023214">
    <property type="entry name" value="HAD_sf"/>
</dbReference>
<keyword evidence="3" id="KW-1185">Reference proteome</keyword>
<dbReference type="PANTHER" id="PTHR10000">
    <property type="entry name" value="PHOSPHOSERINE PHOSPHATASE"/>
    <property type="match status" value="1"/>
</dbReference>
<dbReference type="SFLD" id="SFLDG01140">
    <property type="entry name" value="C2.B:_Phosphomannomutase_and_P"/>
    <property type="match status" value="1"/>
</dbReference>
<keyword evidence="1" id="KW-0812">Transmembrane</keyword>
<dbReference type="Pfam" id="PF08282">
    <property type="entry name" value="Hydrolase_3"/>
    <property type="match status" value="1"/>
</dbReference>
<dbReference type="SUPFAM" id="SSF56784">
    <property type="entry name" value="HAD-like"/>
    <property type="match status" value="1"/>
</dbReference>